<evidence type="ECO:0000313" key="1">
    <source>
        <dbReference type="EMBL" id="AJA09019.1"/>
    </source>
</evidence>
<protein>
    <recommendedName>
        <fullName evidence="3">Glycosyl transferase family 11</fullName>
    </recommendedName>
</protein>
<keyword evidence="2" id="KW-1185">Reference proteome</keyword>
<accession>A0A0A7PGB1</accession>
<dbReference type="STRING" id="1515612.SKP52_10570"/>
<dbReference type="AlphaFoldDB" id="A0A0A7PGB1"/>
<evidence type="ECO:0000313" key="2">
    <source>
        <dbReference type="Proteomes" id="UP000030907"/>
    </source>
</evidence>
<organism evidence="1 2">
    <name type="scientific">Sphingopyxis fribergensis</name>
    <dbReference type="NCBI Taxonomy" id="1515612"/>
    <lineage>
        <taxon>Bacteria</taxon>
        <taxon>Pseudomonadati</taxon>
        <taxon>Pseudomonadota</taxon>
        <taxon>Alphaproteobacteria</taxon>
        <taxon>Sphingomonadales</taxon>
        <taxon>Sphingomonadaceae</taxon>
        <taxon>Sphingopyxis</taxon>
    </lineage>
</organism>
<sequence length="299" mass="33039">MSERRVHAIPVLGRYGLTHGLLAWARCRLWCEQNDAVMLAPFWLKLRVGPYLRRERDKRNYFLLFNRGTAIGGLRRLFALAGAKKVDIGIEWPAKPAAAEKQVLRFHNALKDNEKKSFAQVVGHGPFLRRELLAMTRPRYHPAPSVTPFIAIHVRLGDFAKPAGNAVSEDSTNTRLPLDWYGDRLDALRRALGQDVPAILFSDGADEELAALLARPGLKRAPRQQSVTDLLHLGQGAALIASGSGFSLWGAFLGSTPRIAHLGQSIVPIDADPTRDIESDFGADIPASFVAHVRERLGH</sequence>
<dbReference type="KEGG" id="sphk:SKP52_10570"/>
<proteinExistence type="predicted"/>
<dbReference type="HOGENOM" id="CLU_085970_0_0_5"/>
<dbReference type="Proteomes" id="UP000030907">
    <property type="component" value="Chromosome"/>
</dbReference>
<name>A0A0A7PGB1_9SPHN</name>
<evidence type="ECO:0008006" key="3">
    <source>
        <dbReference type="Google" id="ProtNLM"/>
    </source>
</evidence>
<reference evidence="1 2" key="1">
    <citation type="journal article" date="2015" name="Int. J. Syst. Evol. Microbiol.">
        <title>Description of Sphingopyxis fribergensis sp. nov. - a soil bacterium with the ability to degrade styrene and phenylacetic acid.</title>
        <authorList>
            <person name="Oelschlagel M."/>
            <person name="Ruckert C."/>
            <person name="Kalinowski J."/>
            <person name="Schmidt G."/>
            <person name="Schlomann M."/>
            <person name="Tischler D."/>
        </authorList>
    </citation>
    <scope>NUCLEOTIDE SEQUENCE [LARGE SCALE GENOMIC DNA]</scope>
    <source>
        <strain evidence="1 2">Kp5.2</strain>
    </source>
</reference>
<gene>
    <name evidence="1" type="ORF">SKP52_10570</name>
</gene>
<dbReference type="EMBL" id="CP009122">
    <property type="protein sequence ID" value="AJA09019.1"/>
    <property type="molecule type" value="Genomic_DNA"/>
</dbReference>